<dbReference type="CDD" id="cd13401">
    <property type="entry name" value="Slt70-like"/>
    <property type="match status" value="1"/>
</dbReference>
<dbReference type="InterPro" id="IPR023346">
    <property type="entry name" value="Lysozyme-like_dom_sf"/>
</dbReference>
<feature type="domain" description="Transglycosylase SLT" evidence="5">
    <location>
        <begin position="443"/>
        <end position="542"/>
    </location>
</feature>
<evidence type="ECO:0000259" key="5">
    <source>
        <dbReference type="Pfam" id="PF01464"/>
    </source>
</evidence>
<organism evidence="6 7">
    <name type="scientific">Sphingomonas sediminicola</name>
    <dbReference type="NCBI Taxonomy" id="386874"/>
    <lineage>
        <taxon>Bacteria</taxon>
        <taxon>Pseudomonadati</taxon>
        <taxon>Pseudomonadota</taxon>
        <taxon>Alphaproteobacteria</taxon>
        <taxon>Sphingomonadales</taxon>
        <taxon>Sphingomonadaceae</taxon>
        <taxon>Sphingomonas</taxon>
    </lineage>
</organism>
<name>A0ABX6TCH5_9SPHN</name>
<dbReference type="Gene3D" id="1.10.530.10">
    <property type="match status" value="1"/>
</dbReference>
<dbReference type="InterPro" id="IPR008258">
    <property type="entry name" value="Transglycosylase_SLT_dom_1"/>
</dbReference>
<evidence type="ECO:0000313" key="7">
    <source>
        <dbReference type="Proteomes" id="UP000516105"/>
    </source>
</evidence>
<gene>
    <name evidence="6" type="ORF">H9L14_06460</name>
</gene>
<keyword evidence="7" id="KW-1185">Reference proteome</keyword>
<feature type="chain" id="PRO_5046444502" evidence="4">
    <location>
        <begin position="20"/>
        <end position="616"/>
    </location>
</feature>
<dbReference type="EMBL" id="CP060782">
    <property type="protein sequence ID" value="QNP46710.1"/>
    <property type="molecule type" value="Genomic_DNA"/>
</dbReference>
<evidence type="ECO:0000256" key="2">
    <source>
        <dbReference type="ARBA" id="ARBA00009387"/>
    </source>
</evidence>
<proteinExistence type="inferred from homology"/>
<evidence type="ECO:0000256" key="1">
    <source>
        <dbReference type="ARBA" id="ARBA00007734"/>
    </source>
</evidence>
<protein>
    <submittedName>
        <fullName evidence="6">Lytic transglycosylase domain-containing protein</fullName>
    </submittedName>
</protein>
<feature type="signal peptide" evidence="4">
    <location>
        <begin position="1"/>
        <end position="19"/>
    </location>
</feature>
<dbReference type="PANTHER" id="PTHR37423:SF2">
    <property type="entry name" value="MEMBRANE-BOUND LYTIC MUREIN TRANSGLYCOSYLASE C"/>
    <property type="match status" value="1"/>
</dbReference>
<evidence type="ECO:0000313" key="6">
    <source>
        <dbReference type="EMBL" id="QNP46710.1"/>
    </source>
</evidence>
<comment type="similarity">
    <text evidence="2">Belongs to the virb1 family.</text>
</comment>
<dbReference type="RefSeq" id="WP_187709663.1">
    <property type="nucleotide sequence ID" value="NZ_CP060782.1"/>
</dbReference>
<dbReference type="Pfam" id="PF01464">
    <property type="entry name" value="SLT"/>
    <property type="match status" value="1"/>
</dbReference>
<dbReference type="PANTHER" id="PTHR37423">
    <property type="entry name" value="SOLUBLE LYTIC MUREIN TRANSGLYCOSYLASE-RELATED"/>
    <property type="match status" value="1"/>
</dbReference>
<dbReference type="SUPFAM" id="SSF53955">
    <property type="entry name" value="Lysozyme-like"/>
    <property type="match status" value="1"/>
</dbReference>
<comment type="similarity">
    <text evidence="1">Belongs to the transglycosylase Slt family.</text>
</comment>
<evidence type="ECO:0000256" key="3">
    <source>
        <dbReference type="ARBA" id="ARBA00022729"/>
    </source>
</evidence>
<accession>A0ABX6TCH5</accession>
<dbReference type="Proteomes" id="UP000516105">
    <property type="component" value="Chromosome"/>
</dbReference>
<keyword evidence="3 4" id="KW-0732">Signal</keyword>
<dbReference type="InterPro" id="IPR008939">
    <property type="entry name" value="Lytic_TGlycosylase_superhlx_U"/>
</dbReference>
<evidence type="ECO:0000256" key="4">
    <source>
        <dbReference type="SAM" id="SignalP"/>
    </source>
</evidence>
<sequence length="616" mass="66338">MSIHLFLAAAAAAAVQGQASDPLAPLPSQPSVSPLPVLVPVAGTEQAQSNVTSDPVAQGPVTVVPPVIAPPPTAPVVAVRVPRNYGEVFSAIRGGRWAEAQIGIATLPQSILTPVAKAELYTAKGSPVVSLGQIQALLAEAPELPEAEQLARMALTRGATTLPQYVTRRPTTWLGNSPSRYKAKAVTGEPAADALRAQLDPLIKVDDAVNAELLLMQATPLLSYEARAEAGQRVAWSYFAVGRDADARRVADTYRVGASGDWASQSAWVSGLASWRLNDCNSASIAFREVGSRAQQRELAAAGYYWAARAEQACRRPNSVAPLLKVAANSPESFYGLLARETLGIDKRLPPDIHNGIGRIENLPNVRRAEELVQIGQPWLAEALIKHQAQIGRVQDHHSLIELSKKLDLPSAQYWLAHNGQYGAVVDAVDRYPIPRWMPRSGWRIDPALALAHMRQESNFRVDAVSPAGAVGLMQVLPTTANAMARRNGYDAGSLFDPTANIEYGQSFIETMRVSTSTQGQLPKIIAAYNAGPLPVARWSTSLGGQGDPLLWIESIPYWETRYYVPAVFRNLWVYQGLAKADTPTLSALSQHRWPAFPTAQTNLAAATQMAPTGEP</sequence>
<reference evidence="6 7" key="1">
    <citation type="submission" date="2020-08" db="EMBL/GenBank/DDBJ databases">
        <title>Genome sequence of Sphingomonas sediminicola KACC 15039T.</title>
        <authorList>
            <person name="Hyun D.-W."/>
            <person name="Bae J.-W."/>
        </authorList>
    </citation>
    <scope>NUCLEOTIDE SEQUENCE [LARGE SCALE GENOMIC DNA]</scope>
    <source>
        <strain evidence="6 7">KACC 15039</strain>
    </source>
</reference>
<dbReference type="SUPFAM" id="SSF48435">
    <property type="entry name" value="Bacterial muramidases"/>
    <property type="match status" value="1"/>
</dbReference>